<keyword evidence="1" id="KW-0732">Signal</keyword>
<gene>
    <name evidence="3" type="ORF">EII10_08095</name>
</gene>
<feature type="chain" id="PRO_5018184270" description="Septum formation-related domain-containing protein" evidence="1">
    <location>
        <begin position="26"/>
        <end position="153"/>
    </location>
</feature>
<sequence>MRKLKPLLIIPTAAILAAGMTGCSAIQSIIGGTHSTDISVGQCIKDLGESSDQVGQVTVVDCSEPHLYEVYAEVELNADQLPDQATIESEAESACLGTGFSDYVGVAYEESEYGTTYLSPSQDTWDAGDRKVSCLITSSDGSELTGSAKGTAK</sequence>
<accession>A0A3P1V4B8</accession>
<dbReference type="AlphaFoldDB" id="A0A3P1V4B8"/>
<dbReference type="EMBL" id="RQZC01000012">
    <property type="protein sequence ID" value="RRD29042.1"/>
    <property type="molecule type" value="Genomic_DNA"/>
</dbReference>
<protein>
    <recommendedName>
        <fullName evidence="2">Septum formation-related domain-containing protein</fullName>
    </recommendedName>
</protein>
<reference evidence="3 4" key="1">
    <citation type="submission" date="2018-11" db="EMBL/GenBank/DDBJ databases">
        <title>Genomes From Bacteria Associated with the Canine Oral Cavity: a Test Case for Automated Genome-Based Taxonomic Assignment.</title>
        <authorList>
            <person name="Coil D.A."/>
            <person name="Jospin G."/>
            <person name="Darling A.E."/>
            <person name="Wallis C."/>
            <person name="Davis I.J."/>
            <person name="Harris S."/>
            <person name="Eisen J.A."/>
            <person name="Holcombe L.J."/>
            <person name="O'Flynn C."/>
        </authorList>
    </citation>
    <scope>NUCLEOTIDE SEQUENCE [LARGE SCALE GENOMIC DNA]</scope>
    <source>
        <strain evidence="3 4">OH5050</strain>
    </source>
</reference>
<name>A0A3P1V4B8_9ACTO</name>
<proteinExistence type="predicted"/>
<feature type="domain" description="Septum formation-related" evidence="2">
    <location>
        <begin position="41"/>
        <end position="150"/>
    </location>
</feature>
<dbReference type="Proteomes" id="UP000271272">
    <property type="component" value="Unassembled WGS sequence"/>
</dbReference>
<comment type="caution">
    <text evidence="3">The sequence shown here is derived from an EMBL/GenBank/DDBJ whole genome shotgun (WGS) entry which is preliminary data.</text>
</comment>
<feature type="signal peptide" evidence="1">
    <location>
        <begin position="1"/>
        <end position="25"/>
    </location>
</feature>
<evidence type="ECO:0000259" key="2">
    <source>
        <dbReference type="Pfam" id="PF13845"/>
    </source>
</evidence>
<dbReference type="InterPro" id="IPR026004">
    <property type="entry name" value="Septum_form"/>
</dbReference>
<organism evidence="3 4">
    <name type="scientific">Actinomyces bowdenii</name>
    <dbReference type="NCBI Taxonomy" id="131109"/>
    <lineage>
        <taxon>Bacteria</taxon>
        <taxon>Bacillati</taxon>
        <taxon>Actinomycetota</taxon>
        <taxon>Actinomycetes</taxon>
        <taxon>Actinomycetales</taxon>
        <taxon>Actinomycetaceae</taxon>
        <taxon>Actinomyces</taxon>
    </lineage>
</organism>
<dbReference type="PROSITE" id="PS51257">
    <property type="entry name" value="PROKAR_LIPOPROTEIN"/>
    <property type="match status" value="1"/>
</dbReference>
<evidence type="ECO:0000256" key="1">
    <source>
        <dbReference type="SAM" id="SignalP"/>
    </source>
</evidence>
<dbReference type="Pfam" id="PF13845">
    <property type="entry name" value="Septum_form"/>
    <property type="match status" value="1"/>
</dbReference>
<keyword evidence="4" id="KW-1185">Reference proteome</keyword>
<evidence type="ECO:0000313" key="3">
    <source>
        <dbReference type="EMBL" id="RRD29042.1"/>
    </source>
</evidence>
<evidence type="ECO:0000313" key="4">
    <source>
        <dbReference type="Proteomes" id="UP000271272"/>
    </source>
</evidence>
<dbReference type="OrthoDB" id="3628931at2"/>
<dbReference type="RefSeq" id="WP_124934000.1">
    <property type="nucleotide sequence ID" value="NZ_RQZC01000012.1"/>
</dbReference>